<dbReference type="AlphaFoldDB" id="A0A8E2JIL0"/>
<evidence type="ECO:0000313" key="1">
    <source>
        <dbReference type="EMBL" id="OCK84035.1"/>
    </source>
</evidence>
<organism evidence="1 2">
    <name type="scientific">Lepidopterella palustris CBS 459.81</name>
    <dbReference type="NCBI Taxonomy" id="1314670"/>
    <lineage>
        <taxon>Eukaryota</taxon>
        <taxon>Fungi</taxon>
        <taxon>Dikarya</taxon>
        <taxon>Ascomycota</taxon>
        <taxon>Pezizomycotina</taxon>
        <taxon>Dothideomycetes</taxon>
        <taxon>Pleosporomycetidae</taxon>
        <taxon>Mytilinidiales</taxon>
        <taxon>Argynnaceae</taxon>
        <taxon>Lepidopterella</taxon>
    </lineage>
</organism>
<dbReference type="EMBL" id="KV744846">
    <property type="protein sequence ID" value="OCK84035.1"/>
    <property type="molecule type" value="Genomic_DNA"/>
</dbReference>
<evidence type="ECO:0000313" key="2">
    <source>
        <dbReference type="Proteomes" id="UP000250266"/>
    </source>
</evidence>
<dbReference type="OrthoDB" id="5015991at2759"/>
<name>A0A8E2JIL0_9PEZI</name>
<gene>
    <name evidence="1" type="ORF">K432DRAFT_289775</name>
</gene>
<accession>A0A8E2JIL0</accession>
<dbReference type="Proteomes" id="UP000250266">
    <property type="component" value="Unassembled WGS sequence"/>
</dbReference>
<proteinExistence type="predicted"/>
<protein>
    <submittedName>
        <fullName evidence="1">Uncharacterized protein</fullName>
    </submittedName>
</protein>
<reference evidence="1 2" key="1">
    <citation type="journal article" date="2016" name="Nat. Commun.">
        <title>Ectomycorrhizal ecology is imprinted in the genome of the dominant symbiotic fungus Cenococcum geophilum.</title>
        <authorList>
            <consortium name="DOE Joint Genome Institute"/>
            <person name="Peter M."/>
            <person name="Kohler A."/>
            <person name="Ohm R.A."/>
            <person name="Kuo A."/>
            <person name="Krutzmann J."/>
            <person name="Morin E."/>
            <person name="Arend M."/>
            <person name="Barry K.W."/>
            <person name="Binder M."/>
            <person name="Choi C."/>
            <person name="Clum A."/>
            <person name="Copeland A."/>
            <person name="Grisel N."/>
            <person name="Haridas S."/>
            <person name="Kipfer T."/>
            <person name="LaButti K."/>
            <person name="Lindquist E."/>
            <person name="Lipzen A."/>
            <person name="Maire R."/>
            <person name="Meier B."/>
            <person name="Mihaltcheva S."/>
            <person name="Molinier V."/>
            <person name="Murat C."/>
            <person name="Poggeler S."/>
            <person name="Quandt C.A."/>
            <person name="Sperisen C."/>
            <person name="Tritt A."/>
            <person name="Tisserant E."/>
            <person name="Crous P.W."/>
            <person name="Henrissat B."/>
            <person name="Nehls U."/>
            <person name="Egli S."/>
            <person name="Spatafora J.W."/>
            <person name="Grigoriev I.V."/>
            <person name="Martin F.M."/>
        </authorList>
    </citation>
    <scope>NUCLEOTIDE SEQUENCE [LARGE SCALE GENOMIC DNA]</scope>
    <source>
        <strain evidence="1 2">CBS 459.81</strain>
    </source>
</reference>
<sequence length="115" mass="13743">MCFFDQHRFVCGDWKWGHFRQHCNREYRLGETCGMKLIMQTVPVGKKCKLCENIDVKMRRRAAEVERVNRWQREGNKFQASIKKSMEGVKNLDAEIYELGCERNRRLQGIGSQEW</sequence>
<keyword evidence="2" id="KW-1185">Reference proteome</keyword>